<proteinExistence type="inferred from homology"/>
<sequence length="300" mass="34622">MAKRVASLVHKQASRLLREGYIKKEPAWLQAVLDHPPISLPPRDPPSRSTFDLPPVASTTTSKALAHANGRPPSRPARIQYIEDQIRRQFFADHPFEVFRPTTLVEELTIAEEHPIRGKEWTRLRQRGRNTTPEDAIRFAVNLYIAHEVPISPAYATAVAQFRALRSEQMFTKRFALMEAQHYGVEFGPSQVDINFRKEEKALDTFAQHHEQRLEENMARKRWRAIVDRAAPPLSWTKGQEYTRLWQQGVRPNYSPLQSLPLVASPRPLLTPEQRTQLAKERRVQNIDTFNVLPQAQAQH</sequence>
<comment type="subcellular location">
    <subcellularLocation>
        <location evidence="1">Mitochondrion</location>
    </subcellularLocation>
</comment>
<feature type="region of interest" description="Disordered" evidence="8">
    <location>
        <begin position="39"/>
        <end position="74"/>
    </location>
</feature>
<evidence type="ECO:0000256" key="2">
    <source>
        <dbReference type="ARBA" id="ARBA00009864"/>
    </source>
</evidence>
<accession>S8FS44</accession>
<evidence type="ECO:0000313" key="9">
    <source>
        <dbReference type="EMBL" id="EPT04051.1"/>
    </source>
</evidence>
<evidence type="ECO:0000313" key="10">
    <source>
        <dbReference type="Proteomes" id="UP000015241"/>
    </source>
</evidence>
<dbReference type="GO" id="GO:0005763">
    <property type="term" value="C:mitochondrial small ribosomal subunit"/>
    <property type="evidence" value="ECO:0007669"/>
    <property type="project" value="InterPro"/>
</dbReference>
<protein>
    <recommendedName>
        <fullName evidence="6">Small ribosomal subunit protein mS23</fullName>
    </recommendedName>
    <alternativeName>
        <fullName evidence="7">37S ribosomal protein S25, mitochondrial</fullName>
    </alternativeName>
</protein>
<dbReference type="InParanoid" id="S8FS44"/>
<comment type="similarity">
    <text evidence="2">Belongs to the mitochondrion-specific ribosomal protein mS23 family.</text>
</comment>
<dbReference type="HOGENOM" id="CLU_068101_0_0_1"/>
<gene>
    <name evidence="9" type="ORF">FOMPIDRAFT_1141531</name>
</gene>
<dbReference type="PANTHER" id="PTHR37799:SF1">
    <property type="entry name" value="SMALL RIBOSOMAL SUBUNIT PROTEIN MS23"/>
    <property type="match status" value="1"/>
</dbReference>
<dbReference type="PANTHER" id="PTHR37799">
    <property type="entry name" value="37S RIBOSOMAL PROTEIN S25, MITOCHONDRIAL"/>
    <property type="match status" value="1"/>
</dbReference>
<organism evidence="9 10">
    <name type="scientific">Fomitopsis schrenkii</name>
    <name type="common">Brown rot fungus</name>
    <dbReference type="NCBI Taxonomy" id="2126942"/>
    <lineage>
        <taxon>Eukaryota</taxon>
        <taxon>Fungi</taxon>
        <taxon>Dikarya</taxon>
        <taxon>Basidiomycota</taxon>
        <taxon>Agaricomycotina</taxon>
        <taxon>Agaricomycetes</taxon>
        <taxon>Polyporales</taxon>
        <taxon>Fomitopsis</taxon>
    </lineage>
</organism>
<dbReference type="Proteomes" id="UP000015241">
    <property type="component" value="Unassembled WGS sequence"/>
</dbReference>
<evidence type="ECO:0000256" key="6">
    <source>
        <dbReference type="ARBA" id="ARBA00035137"/>
    </source>
</evidence>
<dbReference type="OrthoDB" id="5542239at2759"/>
<keyword evidence="5" id="KW-0687">Ribonucleoprotein</keyword>
<dbReference type="Pfam" id="PF13741">
    <property type="entry name" value="MRP-S25"/>
    <property type="match status" value="1"/>
</dbReference>
<name>S8FS44_FOMSC</name>
<evidence type="ECO:0000256" key="4">
    <source>
        <dbReference type="ARBA" id="ARBA00023128"/>
    </source>
</evidence>
<evidence type="ECO:0000256" key="5">
    <source>
        <dbReference type="ARBA" id="ARBA00023274"/>
    </source>
</evidence>
<keyword evidence="4" id="KW-0496">Mitochondrion</keyword>
<reference evidence="9 10" key="1">
    <citation type="journal article" date="2012" name="Science">
        <title>The Paleozoic origin of enzymatic lignin decomposition reconstructed from 31 fungal genomes.</title>
        <authorList>
            <person name="Floudas D."/>
            <person name="Binder M."/>
            <person name="Riley R."/>
            <person name="Barry K."/>
            <person name="Blanchette R.A."/>
            <person name="Henrissat B."/>
            <person name="Martinez A.T."/>
            <person name="Otillar R."/>
            <person name="Spatafora J.W."/>
            <person name="Yadav J.S."/>
            <person name="Aerts A."/>
            <person name="Benoit I."/>
            <person name="Boyd A."/>
            <person name="Carlson A."/>
            <person name="Copeland A."/>
            <person name="Coutinho P.M."/>
            <person name="de Vries R.P."/>
            <person name="Ferreira P."/>
            <person name="Findley K."/>
            <person name="Foster B."/>
            <person name="Gaskell J."/>
            <person name="Glotzer D."/>
            <person name="Gorecki P."/>
            <person name="Heitman J."/>
            <person name="Hesse C."/>
            <person name="Hori C."/>
            <person name="Igarashi K."/>
            <person name="Jurgens J.A."/>
            <person name="Kallen N."/>
            <person name="Kersten P."/>
            <person name="Kohler A."/>
            <person name="Kuees U."/>
            <person name="Kumar T.K.A."/>
            <person name="Kuo A."/>
            <person name="LaButti K."/>
            <person name="Larrondo L.F."/>
            <person name="Lindquist E."/>
            <person name="Ling A."/>
            <person name="Lombard V."/>
            <person name="Lucas S."/>
            <person name="Lundell T."/>
            <person name="Martin R."/>
            <person name="McLaughlin D.J."/>
            <person name="Morgenstern I."/>
            <person name="Morin E."/>
            <person name="Murat C."/>
            <person name="Nagy L.G."/>
            <person name="Nolan M."/>
            <person name="Ohm R.A."/>
            <person name="Patyshakuliyeva A."/>
            <person name="Rokas A."/>
            <person name="Ruiz-Duenas F.J."/>
            <person name="Sabat G."/>
            <person name="Salamov A."/>
            <person name="Samejima M."/>
            <person name="Schmutz J."/>
            <person name="Slot J.C."/>
            <person name="St John F."/>
            <person name="Stenlid J."/>
            <person name="Sun H."/>
            <person name="Sun S."/>
            <person name="Syed K."/>
            <person name="Tsang A."/>
            <person name="Wiebenga A."/>
            <person name="Young D."/>
            <person name="Pisabarro A."/>
            <person name="Eastwood D.C."/>
            <person name="Martin F."/>
            <person name="Cullen D."/>
            <person name="Grigoriev I.V."/>
            <person name="Hibbett D.S."/>
        </authorList>
    </citation>
    <scope>NUCLEOTIDE SEQUENCE</scope>
    <source>
        <strain evidence="10">FP-58527</strain>
    </source>
</reference>
<dbReference type="AlphaFoldDB" id="S8FS44"/>
<dbReference type="FunCoup" id="S8FS44">
    <property type="interactions" value="236"/>
</dbReference>
<evidence type="ECO:0000256" key="8">
    <source>
        <dbReference type="SAM" id="MobiDB-lite"/>
    </source>
</evidence>
<dbReference type="STRING" id="743788.S8FS44"/>
<keyword evidence="10" id="KW-1185">Reference proteome</keyword>
<keyword evidence="3" id="KW-0689">Ribosomal protein</keyword>
<dbReference type="InterPro" id="IPR016939">
    <property type="entry name" value="Ribosomal_mS23_fun"/>
</dbReference>
<evidence type="ECO:0000256" key="1">
    <source>
        <dbReference type="ARBA" id="ARBA00004173"/>
    </source>
</evidence>
<dbReference type="EMBL" id="KE504128">
    <property type="protein sequence ID" value="EPT04051.1"/>
    <property type="molecule type" value="Genomic_DNA"/>
</dbReference>
<evidence type="ECO:0000256" key="3">
    <source>
        <dbReference type="ARBA" id="ARBA00022980"/>
    </source>
</evidence>
<dbReference type="eggNOG" id="ENOG502RZQQ">
    <property type="taxonomic scope" value="Eukaryota"/>
</dbReference>
<evidence type="ECO:0000256" key="7">
    <source>
        <dbReference type="ARBA" id="ARBA00035421"/>
    </source>
</evidence>
<dbReference type="GO" id="GO:0003735">
    <property type="term" value="F:structural constituent of ribosome"/>
    <property type="evidence" value="ECO:0007669"/>
    <property type="project" value="InterPro"/>
</dbReference>